<dbReference type="Proteomes" id="UP000186817">
    <property type="component" value="Unassembled WGS sequence"/>
</dbReference>
<sequence length="923" mass="100804">MSAAGKRLKRAGETNAVYIAHGRFVTAKRTPLLLVECTKDLDMGMLEDTHPDHDFYQMFSEPSDFGYRGLSRFRTWVVGSHREKSTCLHDPFELLENLKSAFSELPGAGVSDFLVASEAELHLEAAALARRRKKAVPSLKNLSGLLNVRELLCKQQLDDKYLNQRGQHPSRNPNLVYYLGDSAEYCTWSAKSDKIPTYRLGARSGLYWLPGQGRWLTSKAMDVPVLGATDIQRASDLRSELYLLSPRAGPGTGTRDRESDMACTLLGQVGEHGEDLLAAEPAPSDIDNSVSARGSKKPKAVKEPKARAKKNEVATLSTSFTCWRKDTHIKDFMSLAEPTKCSLSFLNSLGSRTIRAGFFGMFRFVKADQAKLLIDEYDRLGRPMTHCTLVELIQKTEIELSKNHTFKLLTLSGGEAMLECKGVVKPLGAAPAGGHWMIKYAKGIPFVTDSNGTVKKWCMSVFQQDSCESAEAARPPMDICIHKVTGDESGDEAPAPTPPKPKQAGPEPIQTQQPPGPAGQTPAGTPRLGVKSVEGPETEKNQDTEVKIPVCHCNKRLPQCSTCGKGYDQEVQAGRIPRFLTRKEFEAAEAALMNSSREKPQDAVPTGAMPPITAKDNSGSNTDAPPLTAGPKLEQASATKQSEDDEELQLQKAEEELRERKEKLKRKKEAEEQARQEEAKRLKALQDEEAAKQEAARKAEEDAKAAALKAEEDARAAALKAEEDARAAEEEAQRQKLIEEQRKKEEEDERLRRMAEQLATQMFQKLQTDYADKMSLEQAKLTKARAEAEEQTRLAKNAEKAALETQAALKSSVDAKLEPQAEIACPESSESGSGSGGNASAQATADDGKASEESVSLAAQAPVTTPVSTGASEPPQQAVQPPALESKAGKEAENTDKNQKRAAGSDFFKSGKSTETPSKKPKK</sequence>
<organism evidence="2 3">
    <name type="scientific">Symbiodinium microadriaticum</name>
    <name type="common">Dinoflagellate</name>
    <name type="synonym">Zooxanthella microadriatica</name>
    <dbReference type="NCBI Taxonomy" id="2951"/>
    <lineage>
        <taxon>Eukaryota</taxon>
        <taxon>Sar</taxon>
        <taxon>Alveolata</taxon>
        <taxon>Dinophyceae</taxon>
        <taxon>Suessiales</taxon>
        <taxon>Symbiodiniaceae</taxon>
        <taxon>Symbiodinium</taxon>
    </lineage>
</organism>
<dbReference type="EMBL" id="LSRX01001985">
    <property type="protein sequence ID" value="OLP76573.1"/>
    <property type="molecule type" value="Genomic_DNA"/>
</dbReference>
<evidence type="ECO:0000313" key="2">
    <source>
        <dbReference type="EMBL" id="OLP76573.1"/>
    </source>
</evidence>
<feature type="region of interest" description="Disordered" evidence="1">
    <location>
        <begin position="482"/>
        <end position="543"/>
    </location>
</feature>
<feature type="compositionally biased region" description="Low complexity" evidence="1">
    <location>
        <begin position="502"/>
        <end position="526"/>
    </location>
</feature>
<proteinExistence type="predicted"/>
<name>A0A1Q9C0X2_SYMMI</name>
<evidence type="ECO:0000313" key="3">
    <source>
        <dbReference type="Proteomes" id="UP000186817"/>
    </source>
</evidence>
<gene>
    <name evidence="2" type="ORF">AK812_SmicGene43477</name>
</gene>
<dbReference type="OrthoDB" id="432053at2759"/>
<feature type="compositionally biased region" description="Basic and acidic residues" evidence="1">
    <location>
        <begin position="652"/>
        <end position="751"/>
    </location>
</feature>
<feature type="compositionally biased region" description="Basic and acidic residues" evidence="1">
    <location>
        <begin position="887"/>
        <end position="899"/>
    </location>
</feature>
<feature type="compositionally biased region" description="Polar residues" evidence="1">
    <location>
        <begin position="862"/>
        <end position="879"/>
    </location>
</feature>
<feature type="region of interest" description="Disordered" evidence="1">
    <location>
        <begin position="591"/>
        <end position="751"/>
    </location>
</feature>
<feature type="region of interest" description="Disordered" evidence="1">
    <location>
        <begin position="782"/>
        <end position="923"/>
    </location>
</feature>
<reference evidence="2 3" key="1">
    <citation type="submission" date="2016-02" db="EMBL/GenBank/DDBJ databases">
        <title>Genome analysis of coral dinoflagellate symbionts highlights evolutionary adaptations to a symbiotic lifestyle.</title>
        <authorList>
            <person name="Aranda M."/>
            <person name="Li Y."/>
            <person name="Liew Y.J."/>
            <person name="Baumgarten S."/>
            <person name="Simakov O."/>
            <person name="Wilson M."/>
            <person name="Piel J."/>
            <person name="Ashoor H."/>
            <person name="Bougouffa S."/>
            <person name="Bajic V.B."/>
            <person name="Ryu T."/>
            <person name="Ravasi T."/>
            <person name="Bayer T."/>
            <person name="Micklem G."/>
            <person name="Kim H."/>
            <person name="Bhak J."/>
            <person name="Lajeunesse T.C."/>
            <person name="Voolstra C.R."/>
        </authorList>
    </citation>
    <scope>NUCLEOTIDE SEQUENCE [LARGE SCALE GENOMIC DNA]</scope>
    <source>
        <strain evidence="2 3">CCMP2467</strain>
    </source>
</reference>
<evidence type="ECO:0000256" key="1">
    <source>
        <dbReference type="SAM" id="MobiDB-lite"/>
    </source>
</evidence>
<accession>A0A1Q9C0X2</accession>
<protein>
    <submittedName>
        <fullName evidence="2">Reticulocyte-binding protein 2-like a</fullName>
    </submittedName>
</protein>
<feature type="region of interest" description="Disordered" evidence="1">
    <location>
        <begin position="280"/>
        <end position="308"/>
    </location>
</feature>
<feature type="compositionally biased region" description="Basic and acidic residues" evidence="1">
    <location>
        <begin position="784"/>
        <end position="802"/>
    </location>
</feature>
<keyword evidence="3" id="KW-1185">Reference proteome</keyword>
<comment type="caution">
    <text evidence="2">The sequence shown here is derived from an EMBL/GenBank/DDBJ whole genome shotgun (WGS) entry which is preliminary data.</text>
</comment>
<dbReference type="AlphaFoldDB" id="A0A1Q9C0X2"/>